<dbReference type="InterPro" id="IPR005119">
    <property type="entry name" value="LysR_subst-bd"/>
</dbReference>
<dbReference type="SUPFAM" id="SSF46785">
    <property type="entry name" value="Winged helix' DNA-binding domain"/>
    <property type="match status" value="1"/>
</dbReference>
<evidence type="ECO:0000313" key="6">
    <source>
        <dbReference type="EMBL" id="WOE75481.1"/>
    </source>
</evidence>
<name>A0AA97F7R5_9SPHN</name>
<evidence type="ECO:0000259" key="5">
    <source>
        <dbReference type="PROSITE" id="PS50931"/>
    </source>
</evidence>
<evidence type="ECO:0000256" key="1">
    <source>
        <dbReference type="ARBA" id="ARBA00009437"/>
    </source>
</evidence>
<evidence type="ECO:0000256" key="2">
    <source>
        <dbReference type="ARBA" id="ARBA00023015"/>
    </source>
</evidence>
<dbReference type="PRINTS" id="PR00039">
    <property type="entry name" value="HTHLYSR"/>
</dbReference>
<gene>
    <name evidence="6" type="ORF">RB602_01845</name>
</gene>
<sequence length="290" mass="32389">MAQLNYNHLRYFWAVAHEGNLTRAADKLNVSQSALSVQIQKLEAQLDQSLFERRGKRLHLTEAGHIALDYADSIFATGDELLGTLRDQHSAERYTFRVGAVSTLSRNFQIQFLEPLLGRDDVHITIDSGNFRSLQEKLENHEIDVLLTNMPPQRDSESNWAAHLIDEQPVSLIAHPDFAKHEQALDSILCTSPLILPSAESSIRGTFDAMVARMGLTVQVAAEADDMAMLRLLARAKKGLAVIPPIVVQEELRSGELVQVAELPGMVEDFYAITLSRRFPNPLLEELISV</sequence>
<accession>A0AA97F7R5</accession>
<dbReference type="EMBL" id="CP136594">
    <property type="protein sequence ID" value="WOE75481.1"/>
    <property type="molecule type" value="Genomic_DNA"/>
</dbReference>
<proteinExistence type="inferred from homology"/>
<dbReference type="CDD" id="cd05466">
    <property type="entry name" value="PBP2_LTTR_substrate"/>
    <property type="match status" value="1"/>
</dbReference>
<reference evidence="6 7" key="1">
    <citation type="submission" date="2023-10" db="EMBL/GenBank/DDBJ databases">
        <title>Complete genome sequence of a Sphingomonadaceae bacterium.</title>
        <authorList>
            <person name="Yan C."/>
        </authorList>
    </citation>
    <scope>NUCLEOTIDE SEQUENCE [LARGE SCALE GENOMIC DNA]</scope>
    <source>
        <strain evidence="6 7">SCSIO 66989</strain>
    </source>
</reference>
<dbReference type="RefSeq" id="WP_317082429.1">
    <property type="nucleotide sequence ID" value="NZ_CP136594.1"/>
</dbReference>
<dbReference type="SUPFAM" id="SSF53850">
    <property type="entry name" value="Periplasmic binding protein-like II"/>
    <property type="match status" value="1"/>
</dbReference>
<feature type="domain" description="HTH lysR-type" evidence="5">
    <location>
        <begin position="4"/>
        <end position="61"/>
    </location>
</feature>
<dbReference type="Proteomes" id="UP001302429">
    <property type="component" value="Chromosome"/>
</dbReference>
<keyword evidence="2" id="KW-0805">Transcription regulation</keyword>
<dbReference type="GO" id="GO:0000976">
    <property type="term" value="F:transcription cis-regulatory region binding"/>
    <property type="evidence" value="ECO:0007669"/>
    <property type="project" value="TreeGrafter"/>
</dbReference>
<keyword evidence="7" id="KW-1185">Reference proteome</keyword>
<dbReference type="Pfam" id="PF00126">
    <property type="entry name" value="HTH_1"/>
    <property type="match status" value="1"/>
</dbReference>
<dbReference type="KEGG" id="acoa:RB602_01845"/>
<dbReference type="InterPro" id="IPR036388">
    <property type="entry name" value="WH-like_DNA-bd_sf"/>
</dbReference>
<dbReference type="PANTHER" id="PTHR30126:SF98">
    <property type="entry name" value="HTH-TYPE TRANSCRIPTIONAL ACTIVATOR BAUR"/>
    <property type="match status" value="1"/>
</dbReference>
<evidence type="ECO:0000256" key="3">
    <source>
        <dbReference type="ARBA" id="ARBA00023125"/>
    </source>
</evidence>
<dbReference type="Gene3D" id="1.10.10.10">
    <property type="entry name" value="Winged helix-like DNA-binding domain superfamily/Winged helix DNA-binding domain"/>
    <property type="match status" value="1"/>
</dbReference>
<keyword evidence="3" id="KW-0238">DNA-binding</keyword>
<dbReference type="InterPro" id="IPR000847">
    <property type="entry name" value="LysR_HTH_N"/>
</dbReference>
<keyword evidence="4" id="KW-0804">Transcription</keyword>
<dbReference type="AlphaFoldDB" id="A0AA97F7R5"/>
<protein>
    <submittedName>
        <fullName evidence="6">LysR family transcriptional regulator</fullName>
    </submittedName>
</protein>
<dbReference type="FunFam" id="1.10.10.10:FF:000001">
    <property type="entry name" value="LysR family transcriptional regulator"/>
    <property type="match status" value="1"/>
</dbReference>
<dbReference type="Gene3D" id="3.40.190.10">
    <property type="entry name" value="Periplasmic binding protein-like II"/>
    <property type="match status" value="2"/>
</dbReference>
<dbReference type="Pfam" id="PF03466">
    <property type="entry name" value="LysR_substrate"/>
    <property type="match status" value="1"/>
</dbReference>
<dbReference type="GO" id="GO:0003700">
    <property type="term" value="F:DNA-binding transcription factor activity"/>
    <property type="evidence" value="ECO:0007669"/>
    <property type="project" value="InterPro"/>
</dbReference>
<organism evidence="6 7">
    <name type="scientific">Alterisphingorhabdus coralli</name>
    <dbReference type="NCBI Taxonomy" id="3071408"/>
    <lineage>
        <taxon>Bacteria</taxon>
        <taxon>Pseudomonadati</taxon>
        <taxon>Pseudomonadota</taxon>
        <taxon>Alphaproteobacteria</taxon>
        <taxon>Sphingomonadales</taxon>
        <taxon>Sphingomonadaceae</taxon>
        <taxon>Alterisphingorhabdus (ex Yan et al. 2024)</taxon>
    </lineage>
</organism>
<evidence type="ECO:0000313" key="7">
    <source>
        <dbReference type="Proteomes" id="UP001302429"/>
    </source>
</evidence>
<comment type="similarity">
    <text evidence="1">Belongs to the LysR transcriptional regulatory family.</text>
</comment>
<evidence type="ECO:0000256" key="4">
    <source>
        <dbReference type="ARBA" id="ARBA00023163"/>
    </source>
</evidence>
<dbReference type="PANTHER" id="PTHR30126">
    <property type="entry name" value="HTH-TYPE TRANSCRIPTIONAL REGULATOR"/>
    <property type="match status" value="1"/>
</dbReference>
<dbReference type="PROSITE" id="PS50931">
    <property type="entry name" value="HTH_LYSR"/>
    <property type="match status" value="1"/>
</dbReference>
<dbReference type="InterPro" id="IPR036390">
    <property type="entry name" value="WH_DNA-bd_sf"/>
</dbReference>